<dbReference type="Pfam" id="PF10325">
    <property type="entry name" value="7TM_GPCR_Srz"/>
    <property type="match status" value="1"/>
</dbReference>
<dbReference type="OMA" id="IFIRIWD"/>
<keyword evidence="1" id="KW-0472">Membrane</keyword>
<feature type="transmembrane region" description="Helical" evidence="1">
    <location>
        <begin position="169"/>
        <end position="192"/>
    </location>
</feature>
<evidence type="ECO:0000256" key="1">
    <source>
        <dbReference type="SAM" id="Phobius"/>
    </source>
</evidence>
<sequence>MPDDLSSITEYPLFTFCLFSFGFCLCAIFIYIQVFQFFLTIMAVQKFLLFFYPSSEKYIILSRRNMQYFIRYTYYIFVSKDFISFILLIFGFHKLQNGEEELYRIVRRFNVVRFHSINKINSVSSIKIFFASMNISFVVSAFLYIPILISVQKMSHLRSVQEEKPQIYIFWQTMTALVVKMIYVPYFFFVLIDDLGSMIIFIRIWDAFSVPVIIQISYLTCNRQNVITLFGSFNGRRLIKELIKPEATSRVGPNPRGHFI</sequence>
<proteinExistence type="predicted"/>
<dbReference type="eggNOG" id="ENOG502RQPP">
    <property type="taxonomic scope" value="Eukaryota"/>
</dbReference>
<reference evidence="2 3" key="1">
    <citation type="journal article" date="2003" name="PLoS Biol.">
        <title>The genome sequence of Caenorhabditis briggsae: a platform for comparative genomics.</title>
        <authorList>
            <person name="Stein L.D."/>
            <person name="Bao Z."/>
            <person name="Blasiar D."/>
            <person name="Blumenthal T."/>
            <person name="Brent M.R."/>
            <person name="Chen N."/>
            <person name="Chinwalla A."/>
            <person name="Clarke L."/>
            <person name="Clee C."/>
            <person name="Coghlan A."/>
            <person name="Coulson A."/>
            <person name="D'Eustachio P."/>
            <person name="Fitch D.H."/>
            <person name="Fulton L.A."/>
            <person name="Fulton R.E."/>
            <person name="Griffiths-Jones S."/>
            <person name="Harris T.W."/>
            <person name="Hillier L.W."/>
            <person name="Kamath R."/>
            <person name="Kuwabara P.E."/>
            <person name="Mardis E.R."/>
            <person name="Marra M.A."/>
            <person name="Miner T.L."/>
            <person name="Minx P."/>
            <person name="Mullikin J.C."/>
            <person name="Plumb R.W."/>
            <person name="Rogers J."/>
            <person name="Schein J.E."/>
            <person name="Sohrmann M."/>
            <person name="Spieth J."/>
            <person name="Stajich J.E."/>
            <person name="Wei C."/>
            <person name="Willey D."/>
            <person name="Wilson R.K."/>
            <person name="Durbin R."/>
            <person name="Waterston R.H."/>
        </authorList>
    </citation>
    <scope>NUCLEOTIDE SEQUENCE [LARGE SCALE GENOMIC DNA]</scope>
    <source>
        <strain evidence="2 3">AF16</strain>
    </source>
</reference>
<dbReference type="CTD" id="8580170"/>
<dbReference type="InParanoid" id="A8Y2M9"/>
<dbReference type="Proteomes" id="UP000008549">
    <property type="component" value="Unassembled WGS sequence"/>
</dbReference>
<feature type="transmembrane region" description="Helical" evidence="1">
    <location>
        <begin position="198"/>
        <end position="219"/>
    </location>
</feature>
<dbReference type="KEGG" id="cbr:CBG_22600"/>
<name>A8Y2M9_CAEBR</name>
<dbReference type="PANTHER" id="PTHR31720">
    <property type="entry name" value="SERPENTINE RECEPTOR, CLASS Z-RELATED"/>
    <property type="match status" value="1"/>
</dbReference>
<dbReference type="InterPro" id="IPR018817">
    <property type="entry name" value="7TM_GPCR_serpentine_rcpt_Srz"/>
</dbReference>
<dbReference type="RefSeq" id="XP_002638173.1">
    <property type="nucleotide sequence ID" value="XM_002638127.1"/>
</dbReference>
<keyword evidence="1" id="KW-0812">Transmembrane</keyword>
<protein>
    <submittedName>
        <fullName evidence="2">Protein CBG22600</fullName>
    </submittedName>
</protein>
<keyword evidence="3" id="KW-1185">Reference proteome</keyword>
<dbReference type="GeneID" id="8580170"/>
<dbReference type="EMBL" id="HE600969">
    <property type="protein sequence ID" value="CAP39154.1"/>
    <property type="molecule type" value="Genomic_DNA"/>
</dbReference>
<keyword evidence="1" id="KW-1133">Transmembrane helix</keyword>
<feature type="transmembrane region" description="Helical" evidence="1">
    <location>
        <begin position="128"/>
        <end position="149"/>
    </location>
</feature>
<evidence type="ECO:0000313" key="4">
    <source>
        <dbReference type="WormBase" id="CBG22600"/>
    </source>
</evidence>
<feature type="transmembrane region" description="Helical" evidence="1">
    <location>
        <begin position="37"/>
        <end position="53"/>
    </location>
</feature>
<reference evidence="2 3" key="2">
    <citation type="journal article" date="2011" name="PLoS Genet.">
        <title>Caenorhabditis briggsae recombinant inbred line genotypes reveal inter-strain incompatibility and the evolution of recombination.</title>
        <authorList>
            <person name="Ross J.A."/>
            <person name="Koboldt D.C."/>
            <person name="Staisch J.E."/>
            <person name="Chamberlin H.M."/>
            <person name="Gupta B.P."/>
            <person name="Miller R.D."/>
            <person name="Baird S.E."/>
            <person name="Haag E.S."/>
        </authorList>
    </citation>
    <scope>NUCLEOTIDE SEQUENCE [LARGE SCALE GENOMIC DNA]</scope>
    <source>
        <strain evidence="2 3">AF16</strain>
    </source>
</reference>
<gene>
    <name evidence="2 4" type="ORF">CBG22600</name>
    <name evidence="2" type="ORF">CBG_22600</name>
</gene>
<accession>A8Y2M9</accession>
<feature type="transmembrane region" description="Helical" evidence="1">
    <location>
        <begin position="12"/>
        <end position="31"/>
    </location>
</feature>
<dbReference type="AlphaFoldDB" id="A8Y2M9"/>
<feature type="transmembrane region" description="Helical" evidence="1">
    <location>
        <begin position="74"/>
        <end position="93"/>
    </location>
</feature>
<dbReference type="WormBase" id="CBG22600">
    <property type="protein sequence ID" value="CBP12204"/>
    <property type="gene ID" value="WBGene00041125"/>
</dbReference>
<dbReference type="FunCoup" id="A8Y2M9">
    <property type="interactions" value="4"/>
</dbReference>
<dbReference type="PANTHER" id="PTHR31720:SF3">
    <property type="entry name" value="SERPENTINE RECEPTOR, CLASS Z-RELATED"/>
    <property type="match status" value="1"/>
</dbReference>
<evidence type="ECO:0000313" key="3">
    <source>
        <dbReference type="Proteomes" id="UP000008549"/>
    </source>
</evidence>
<evidence type="ECO:0000313" key="2">
    <source>
        <dbReference type="EMBL" id="CAP39154.1"/>
    </source>
</evidence>
<dbReference type="HOGENOM" id="CLU_056063_3_1_1"/>
<organism evidence="2 3">
    <name type="scientific">Caenorhabditis briggsae</name>
    <dbReference type="NCBI Taxonomy" id="6238"/>
    <lineage>
        <taxon>Eukaryota</taxon>
        <taxon>Metazoa</taxon>
        <taxon>Ecdysozoa</taxon>
        <taxon>Nematoda</taxon>
        <taxon>Chromadorea</taxon>
        <taxon>Rhabditida</taxon>
        <taxon>Rhabditina</taxon>
        <taxon>Rhabditomorpha</taxon>
        <taxon>Rhabditoidea</taxon>
        <taxon>Rhabditidae</taxon>
        <taxon>Peloderinae</taxon>
        <taxon>Caenorhabditis</taxon>
    </lineage>
</organism>